<reference evidence="4 5" key="2">
    <citation type="journal article" date="2017" name="Genome Biol.">
        <title>New reference genome sequences of hot pepper reveal the massive evolution of plant disease-resistance genes by retroduplication.</title>
        <authorList>
            <person name="Kim S."/>
            <person name="Park J."/>
            <person name="Yeom S.I."/>
            <person name="Kim Y.M."/>
            <person name="Seo E."/>
            <person name="Kim K.T."/>
            <person name="Kim M.S."/>
            <person name="Lee J.M."/>
            <person name="Cheong K."/>
            <person name="Shin H.S."/>
            <person name="Kim S.B."/>
            <person name="Han K."/>
            <person name="Lee J."/>
            <person name="Park M."/>
            <person name="Lee H.A."/>
            <person name="Lee H.Y."/>
            <person name="Lee Y."/>
            <person name="Oh S."/>
            <person name="Lee J.H."/>
            <person name="Choi E."/>
            <person name="Choi E."/>
            <person name="Lee S.E."/>
            <person name="Jeon J."/>
            <person name="Kim H."/>
            <person name="Choi G."/>
            <person name="Song H."/>
            <person name="Lee J."/>
            <person name="Lee S.C."/>
            <person name="Kwon J.K."/>
            <person name="Lee H.Y."/>
            <person name="Koo N."/>
            <person name="Hong Y."/>
            <person name="Kim R.W."/>
            <person name="Kang W.H."/>
            <person name="Huh J.H."/>
            <person name="Kang B.C."/>
            <person name="Yang T.J."/>
            <person name="Lee Y.H."/>
            <person name="Bennetzen J.L."/>
            <person name="Choi D."/>
        </authorList>
    </citation>
    <scope>NUCLEOTIDE SEQUENCE [LARGE SCALE GENOMIC DNA]</scope>
    <source>
        <strain evidence="5">cv. CM334</strain>
    </source>
</reference>
<dbReference type="EC" id="2.4.2.-" evidence="1"/>
<gene>
    <name evidence="4" type="ORF">T459_01155</name>
</gene>
<keyword evidence="1" id="KW-0520">NAD</keyword>
<keyword evidence="1" id="KW-0328">Glycosyltransferase</keyword>
<keyword evidence="2" id="KW-0812">Transmembrane</keyword>
<accession>A0A2G3AGH5</accession>
<keyword evidence="1" id="KW-0808">Transferase</keyword>
<dbReference type="Proteomes" id="UP000222542">
    <property type="component" value="Unassembled WGS sequence"/>
</dbReference>
<evidence type="ECO:0000313" key="5">
    <source>
        <dbReference type="Proteomes" id="UP000222542"/>
    </source>
</evidence>
<keyword evidence="2" id="KW-1133">Transmembrane helix</keyword>
<name>A0A2G3AGH5_CAPAN</name>
<keyword evidence="2" id="KW-0472">Membrane</keyword>
<dbReference type="SUPFAM" id="SSF56399">
    <property type="entry name" value="ADP-ribosylation"/>
    <property type="match status" value="1"/>
</dbReference>
<keyword evidence="5" id="KW-1185">Reference proteome</keyword>
<comment type="caution">
    <text evidence="4">The sequence shown here is derived from an EMBL/GenBank/DDBJ whole genome shotgun (WGS) entry which is preliminary data.</text>
</comment>
<feature type="transmembrane region" description="Helical" evidence="2">
    <location>
        <begin position="55"/>
        <end position="76"/>
    </location>
</feature>
<reference evidence="4 5" key="1">
    <citation type="journal article" date="2014" name="Nat. Genet.">
        <title>Genome sequence of the hot pepper provides insights into the evolution of pungency in Capsicum species.</title>
        <authorList>
            <person name="Kim S."/>
            <person name="Park M."/>
            <person name="Yeom S.I."/>
            <person name="Kim Y.M."/>
            <person name="Lee J.M."/>
            <person name="Lee H.A."/>
            <person name="Seo E."/>
            <person name="Choi J."/>
            <person name="Cheong K."/>
            <person name="Kim K.T."/>
            <person name="Jung K."/>
            <person name="Lee G.W."/>
            <person name="Oh S.K."/>
            <person name="Bae C."/>
            <person name="Kim S.B."/>
            <person name="Lee H.Y."/>
            <person name="Kim S.Y."/>
            <person name="Kim M.S."/>
            <person name="Kang B.C."/>
            <person name="Jo Y.D."/>
            <person name="Yang H.B."/>
            <person name="Jeong H.J."/>
            <person name="Kang W.H."/>
            <person name="Kwon J.K."/>
            <person name="Shin C."/>
            <person name="Lim J.Y."/>
            <person name="Park J.H."/>
            <person name="Huh J.H."/>
            <person name="Kim J.S."/>
            <person name="Kim B.D."/>
            <person name="Cohen O."/>
            <person name="Paran I."/>
            <person name="Suh M.C."/>
            <person name="Lee S.B."/>
            <person name="Kim Y.K."/>
            <person name="Shin Y."/>
            <person name="Noh S.J."/>
            <person name="Park J."/>
            <person name="Seo Y.S."/>
            <person name="Kwon S.Y."/>
            <person name="Kim H.A."/>
            <person name="Park J.M."/>
            <person name="Kim H.J."/>
            <person name="Choi S.B."/>
            <person name="Bosland P.W."/>
            <person name="Reeves G."/>
            <person name="Jo S.H."/>
            <person name="Lee B.W."/>
            <person name="Cho H.T."/>
            <person name="Choi H.S."/>
            <person name="Lee M.S."/>
            <person name="Yu Y."/>
            <person name="Do Choi Y."/>
            <person name="Park B.S."/>
            <person name="van Deynze A."/>
            <person name="Ashrafi H."/>
            <person name="Hill T."/>
            <person name="Kim W.T."/>
            <person name="Pai H.S."/>
            <person name="Ahn H.K."/>
            <person name="Yeam I."/>
            <person name="Giovannoni J.J."/>
            <person name="Rose J.K."/>
            <person name="Sorensen I."/>
            <person name="Lee S.J."/>
            <person name="Kim R.W."/>
            <person name="Choi I.Y."/>
            <person name="Choi B.S."/>
            <person name="Lim J.S."/>
            <person name="Lee Y.H."/>
            <person name="Choi D."/>
        </authorList>
    </citation>
    <scope>NUCLEOTIDE SEQUENCE [LARGE SCALE GENOMIC DNA]</scope>
    <source>
        <strain evidence="5">cv. CM334</strain>
    </source>
</reference>
<protein>
    <recommendedName>
        <fullName evidence="1">Poly [ADP-ribose] polymerase</fullName>
        <shortName evidence="1">PARP</shortName>
        <ecNumber evidence="1">2.4.2.-</ecNumber>
    </recommendedName>
</protein>
<feature type="domain" description="PARP catalytic" evidence="3">
    <location>
        <begin position="1"/>
        <end position="79"/>
    </location>
</feature>
<proteinExistence type="predicted"/>
<dbReference type="AlphaFoldDB" id="A0A2G3AGH5"/>
<evidence type="ECO:0000256" key="2">
    <source>
        <dbReference type="SAM" id="Phobius"/>
    </source>
</evidence>
<dbReference type="Gramene" id="PHT93273">
    <property type="protein sequence ID" value="PHT93273"/>
    <property type="gene ID" value="T459_01155"/>
</dbReference>
<dbReference type="STRING" id="4072.A0A2G3AGH5"/>
<evidence type="ECO:0000256" key="1">
    <source>
        <dbReference type="RuleBase" id="RU362114"/>
    </source>
</evidence>
<dbReference type="GO" id="GO:0003950">
    <property type="term" value="F:NAD+ poly-ADP-ribosyltransferase activity"/>
    <property type="evidence" value="ECO:0007669"/>
    <property type="project" value="UniProtKB-UniRule"/>
</dbReference>
<evidence type="ECO:0000313" key="4">
    <source>
        <dbReference type="EMBL" id="PHT93273.1"/>
    </source>
</evidence>
<dbReference type="InterPro" id="IPR012317">
    <property type="entry name" value="Poly(ADP-ribose)pol_cat_dom"/>
</dbReference>
<evidence type="ECO:0000259" key="3">
    <source>
        <dbReference type="PROSITE" id="PS51059"/>
    </source>
</evidence>
<dbReference type="PROSITE" id="PS51059">
    <property type="entry name" value="PARP_CATALYTIC"/>
    <property type="match status" value="1"/>
</dbReference>
<organism evidence="4 5">
    <name type="scientific">Capsicum annuum</name>
    <name type="common">Capsicum pepper</name>
    <dbReference type="NCBI Taxonomy" id="4072"/>
    <lineage>
        <taxon>Eukaryota</taxon>
        <taxon>Viridiplantae</taxon>
        <taxon>Streptophyta</taxon>
        <taxon>Embryophyta</taxon>
        <taxon>Tracheophyta</taxon>
        <taxon>Spermatophyta</taxon>
        <taxon>Magnoliopsida</taxon>
        <taxon>eudicotyledons</taxon>
        <taxon>Gunneridae</taxon>
        <taxon>Pentapetalae</taxon>
        <taxon>asterids</taxon>
        <taxon>lamiids</taxon>
        <taxon>Solanales</taxon>
        <taxon>Solanaceae</taxon>
        <taxon>Solanoideae</taxon>
        <taxon>Capsiceae</taxon>
        <taxon>Capsicum</taxon>
    </lineage>
</organism>
<sequence>MFSRSINYCYASLADRDGVLLLFEVALSYMNELMSSGYNADKLPLAKLRFHSSHIVIVHIVFLDFVSDLILLISFLSEE</sequence>
<dbReference type="Pfam" id="PF00644">
    <property type="entry name" value="PARP"/>
    <property type="match status" value="1"/>
</dbReference>
<dbReference type="EMBL" id="AYRZ02000001">
    <property type="protein sequence ID" value="PHT93273.1"/>
    <property type="molecule type" value="Genomic_DNA"/>
</dbReference>